<dbReference type="PROSITE" id="PS51290">
    <property type="entry name" value="CRIC"/>
    <property type="match status" value="1"/>
</dbReference>
<dbReference type="Pfam" id="PF00595">
    <property type="entry name" value="PDZ"/>
    <property type="match status" value="1"/>
</dbReference>
<dbReference type="SMART" id="SM00228">
    <property type="entry name" value="PDZ"/>
    <property type="match status" value="1"/>
</dbReference>
<feature type="region of interest" description="Disordered" evidence="3">
    <location>
        <begin position="689"/>
        <end position="826"/>
    </location>
</feature>
<dbReference type="EnsemblMetazoa" id="ENSAATROPT016615">
    <property type="protein sequence ID" value="ENSAATROPP014605"/>
    <property type="gene ID" value="ENSAATROPG013598"/>
</dbReference>
<evidence type="ECO:0000259" key="4">
    <source>
        <dbReference type="PROSITE" id="PS50003"/>
    </source>
</evidence>
<feature type="domain" description="SAM" evidence="5">
    <location>
        <begin position="9"/>
        <end position="74"/>
    </location>
</feature>
<evidence type="ECO:0000259" key="5">
    <source>
        <dbReference type="PROSITE" id="PS50105"/>
    </source>
</evidence>
<evidence type="ECO:0000259" key="7">
    <source>
        <dbReference type="PROSITE" id="PS51290"/>
    </source>
</evidence>
<dbReference type="SMART" id="SM00454">
    <property type="entry name" value="SAM"/>
    <property type="match status" value="1"/>
</dbReference>
<feature type="domain" description="PDZ" evidence="6">
    <location>
        <begin position="204"/>
        <end position="284"/>
    </location>
</feature>
<dbReference type="InterPro" id="IPR051566">
    <property type="entry name" value="CNKSR"/>
</dbReference>
<dbReference type="InterPro" id="IPR011993">
    <property type="entry name" value="PH-like_dom_sf"/>
</dbReference>
<accession>A0AAG5DUL3</accession>
<feature type="compositionally biased region" description="Low complexity" evidence="3">
    <location>
        <begin position="798"/>
        <end position="812"/>
    </location>
</feature>
<keyword evidence="2" id="KW-0597">Phosphoprotein</keyword>
<dbReference type="SMART" id="SM00233">
    <property type="entry name" value="PH"/>
    <property type="match status" value="1"/>
</dbReference>
<dbReference type="CDD" id="cd09511">
    <property type="entry name" value="SAM_CNK1_2_3-suppressor"/>
    <property type="match status" value="1"/>
</dbReference>
<dbReference type="Pfam" id="PF07647">
    <property type="entry name" value="SAM_2"/>
    <property type="match status" value="1"/>
</dbReference>
<dbReference type="PROSITE" id="PS50003">
    <property type="entry name" value="PH_DOMAIN"/>
    <property type="match status" value="1"/>
</dbReference>
<dbReference type="InterPro" id="IPR001478">
    <property type="entry name" value="PDZ"/>
</dbReference>
<feature type="region of interest" description="Disordered" evidence="3">
    <location>
        <begin position="1883"/>
        <end position="1907"/>
    </location>
</feature>
<dbReference type="Pfam" id="PF10534">
    <property type="entry name" value="CRIC_ras_sig"/>
    <property type="match status" value="1"/>
</dbReference>
<feature type="compositionally biased region" description="Low complexity" evidence="3">
    <location>
        <begin position="1511"/>
        <end position="1522"/>
    </location>
</feature>
<evidence type="ECO:0000259" key="6">
    <source>
        <dbReference type="PROSITE" id="PS50106"/>
    </source>
</evidence>
<feature type="compositionally biased region" description="Low complexity" evidence="3">
    <location>
        <begin position="769"/>
        <end position="784"/>
    </location>
</feature>
<proteinExistence type="inferred from homology"/>
<feature type="region of interest" description="Disordered" evidence="3">
    <location>
        <begin position="1327"/>
        <end position="1350"/>
    </location>
</feature>
<feature type="domain" description="CRIC" evidence="7">
    <location>
        <begin position="82"/>
        <end position="167"/>
    </location>
</feature>
<feature type="domain" description="PH" evidence="4">
    <location>
        <begin position="850"/>
        <end position="948"/>
    </location>
</feature>
<feature type="region of interest" description="Disordered" evidence="3">
    <location>
        <begin position="1562"/>
        <end position="1601"/>
    </location>
</feature>
<dbReference type="InterPro" id="IPR013761">
    <property type="entry name" value="SAM/pointed_sf"/>
</dbReference>
<evidence type="ECO:0008006" key="10">
    <source>
        <dbReference type="Google" id="ProtNLM"/>
    </source>
</evidence>
<dbReference type="InterPro" id="IPR036034">
    <property type="entry name" value="PDZ_sf"/>
</dbReference>
<organism evidence="8 9">
    <name type="scientific">Anopheles atroparvus</name>
    <name type="common">European mosquito</name>
    <dbReference type="NCBI Taxonomy" id="41427"/>
    <lineage>
        <taxon>Eukaryota</taxon>
        <taxon>Metazoa</taxon>
        <taxon>Ecdysozoa</taxon>
        <taxon>Arthropoda</taxon>
        <taxon>Hexapoda</taxon>
        <taxon>Insecta</taxon>
        <taxon>Pterygota</taxon>
        <taxon>Neoptera</taxon>
        <taxon>Endopterygota</taxon>
        <taxon>Diptera</taxon>
        <taxon>Nematocera</taxon>
        <taxon>Culicoidea</taxon>
        <taxon>Culicidae</taxon>
        <taxon>Anophelinae</taxon>
        <taxon>Anopheles</taxon>
    </lineage>
</organism>
<reference evidence="8" key="1">
    <citation type="submission" date="2024-04" db="UniProtKB">
        <authorList>
            <consortium name="EnsemblMetazoa"/>
        </authorList>
    </citation>
    <scope>IDENTIFICATION</scope>
    <source>
        <strain evidence="8">EBRO</strain>
    </source>
</reference>
<dbReference type="PANTHER" id="PTHR12844:SF42">
    <property type="entry name" value="CONNECTOR ENHANCER OF KSR PROTEIN CNK"/>
    <property type="match status" value="1"/>
</dbReference>
<feature type="compositionally biased region" description="Pro residues" evidence="3">
    <location>
        <begin position="1197"/>
        <end position="1215"/>
    </location>
</feature>
<dbReference type="FunFam" id="2.30.42.10:FF:000060">
    <property type="entry name" value="Connector enhancer of kinase suppressor of Ras 2"/>
    <property type="match status" value="1"/>
</dbReference>
<protein>
    <recommendedName>
        <fullName evidence="10">Connector enhancer of kinase suppressor of ras</fullName>
    </recommendedName>
</protein>
<feature type="compositionally biased region" description="Gly residues" evidence="3">
    <location>
        <begin position="1417"/>
        <end position="1432"/>
    </location>
</feature>
<dbReference type="Proteomes" id="UP000075880">
    <property type="component" value="Unassembled WGS sequence"/>
</dbReference>
<dbReference type="Gene3D" id="2.30.42.10">
    <property type="match status" value="1"/>
</dbReference>
<feature type="compositionally biased region" description="Gly residues" evidence="3">
    <location>
        <begin position="1567"/>
        <end position="1576"/>
    </location>
</feature>
<feature type="compositionally biased region" description="Polar residues" evidence="3">
    <location>
        <begin position="1016"/>
        <end position="1030"/>
    </location>
</feature>
<dbReference type="Gene3D" id="2.30.29.30">
    <property type="entry name" value="Pleckstrin-homology domain (PH domain)/Phosphotyrosine-binding domain (PTB)"/>
    <property type="match status" value="1"/>
</dbReference>
<dbReference type="CDD" id="cd06748">
    <property type="entry name" value="PDZ_CNK1_2_3-like"/>
    <property type="match status" value="1"/>
</dbReference>
<feature type="compositionally biased region" description="Gly residues" evidence="3">
    <location>
        <begin position="1711"/>
        <end position="1727"/>
    </location>
</feature>
<dbReference type="InterPro" id="IPR017874">
    <property type="entry name" value="CRIC_domain"/>
</dbReference>
<evidence type="ECO:0000256" key="1">
    <source>
        <dbReference type="ARBA" id="ARBA00009498"/>
    </source>
</evidence>
<evidence type="ECO:0000313" key="8">
    <source>
        <dbReference type="EnsemblMetazoa" id="ENSAATROPP014605"/>
    </source>
</evidence>
<dbReference type="InterPro" id="IPR049628">
    <property type="entry name" value="CNK1-3_SAM"/>
</dbReference>
<dbReference type="SUPFAM" id="SSF47769">
    <property type="entry name" value="SAM/Pointed domain"/>
    <property type="match status" value="1"/>
</dbReference>
<feature type="region of interest" description="Disordered" evidence="3">
    <location>
        <begin position="1407"/>
        <end position="1434"/>
    </location>
</feature>
<dbReference type="InterPro" id="IPR001660">
    <property type="entry name" value="SAM"/>
</dbReference>
<comment type="similarity">
    <text evidence="1">Belongs to the CNKSR family.</text>
</comment>
<feature type="region of interest" description="Disordered" evidence="3">
    <location>
        <begin position="1511"/>
        <end position="1541"/>
    </location>
</feature>
<dbReference type="PROSITE" id="PS50106">
    <property type="entry name" value="PDZ"/>
    <property type="match status" value="1"/>
</dbReference>
<evidence type="ECO:0000313" key="9">
    <source>
        <dbReference type="Proteomes" id="UP000075880"/>
    </source>
</evidence>
<dbReference type="PANTHER" id="PTHR12844">
    <property type="entry name" value="CONNECTOR ENCHANCER OF KINASE SUPPRESSOR OF RAS"/>
    <property type="match status" value="1"/>
</dbReference>
<feature type="region of interest" description="Disordered" evidence="3">
    <location>
        <begin position="1701"/>
        <end position="1727"/>
    </location>
</feature>
<dbReference type="SUPFAM" id="SSF50729">
    <property type="entry name" value="PH domain-like"/>
    <property type="match status" value="1"/>
</dbReference>
<dbReference type="SUPFAM" id="SSF50156">
    <property type="entry name" value="PDZ domain-like"/>
    <property type="match status" value="1"/>
</dbReference>
<feature type="compositionally biased region" description="Pro residues" evidence="3">
    <location>
        <begin position="785"/>
        <end position="797"/>
    </location>
</feature>
<dbReference type="PROSITE" id="PS50105">
    <property type="entry name" value="SAM_DOMAIN"/>
    <property type="match status" value="1"/>
</dbReference>
<evidence type="ECO:0000256" key="2">
    <source>
        <dbReference type="ARBA" id="ARBA00022553"/>
    </source>
</evidence>
<feature type="compositionally biased region" description="Basic and acidic residues" evidence="3">
    <location>
        <begin position="1585"/>
        <end position="1596"/>
    </location>
</feature>
<dbReference type="InterPro" id="IPR001849">
    <property type="entry name" value="PH_domain"/>
</dbReference>
<dbReference type="CDD" id="cd13326">
    <property type="entry name" value="PH_CNK_insect-like"/>
    <property type="match status" value="1"/>
</dbReference>
<name>A0AAG5DUL3_ANOAO</name>
<feature type="region of interest" description="Disordered" evidence="3">
    <location>
        <begin position="1000"/>
        <end position="1090"/>
    </location>
</feature>
<feature type="region of interest" description="Disordered" evidence="3">
    <location>
        <begin position="1192"/>
        <end position="1215"/>
    </location>
</feature>
<sequence length="1907" mass="202809">MAYINVAEWSPDMVTDWLKGLDNSMYHYVQSFTNNGVGGKQLLNIRPYELEQLGMHVIGHQEIVLEAVENLKNFNYNLDKENLQFLALHVATAAHSLTKQLEFSDQEKLETAVLKDITRTITHLKALIEWLDRAPFRGQKKFDELRKQCMRFGLEVATVAMRDRFSLMPVQAIRQNAIKLANIGEYIIKDITDPIILQPASLDLVTLKKRESDLGFLIMQSFHGVHRITEIKFNSPAHNSGKVEEGDEIVQINYQTVVGWEYKKVLLQLQESPPDVLLTLKKRPKHIKIYGQIYIKPFRLPSKKRSLPYRWGESLPSPRATDTFALQDFSLLPLDRVPEKHVPSDTESDGSVILTPTDVVGKEAEKGETFRLYLPKPRAVLQRRHTLSSFKDLVGVSSWHERKPLLSSDLQHLRDKSVSFGFGLEMSPRPTTTCLGLVGGGGGAGSSVGPDVQGSVGVPGKCSSFGGLQSSLPDIVPAEVSPPRQTDSFAGLPVCAPPNDLAIVAGAANGASGDAYKAGVSKVVRFESSSKADQCHVDTKYTCKVDSTVLETFEPIPYVDEDLPAVPVVAPPTVTERVKRFESFANRTKTAIVTNGHHTGSTSNGVQTATISVGTPAAPGPTPSTAAPLKPIPMQRQLSKEPELAEAINTVVVNREMVKRGRLDKSYSTPAYDDELSDIPPAIEPRKEHLQKAPPVPPPRPKRTLPNVEPGFVSSLSNTLDSRDDNPNKSKLANVIDLKQNRTQPLPGSSPSPSPKPAERTTVPPVPASRPAVPVPMAKIVPTPNESPPPPPVPPAPSSSSTATTAVPSLPTGDSSSELLTPNKTKSLTLKKKNSLLSKRRNVSLKTLCVSDIQGHLYRRTKDRNGVSYWAKYYFVLIETTLYGFRSKEAPKANSMIFLSGFTISHAKEVHSRPHAFKVYHPYKTFYFAAETQDALVQWMEYIKQATLKAVTLGGGAGGGGGGGGTAQPTQSEFNAKNHYSETDSSDEELGLMDSTTKLNLLCTPSPQMPPGAGGSHSTAGGNSGTPTSSKPDRFNFGSLKKFTKIGSDTNHQHHHHQQGGGGGGGGGGRGTGAADGGLNGNGNNAGGSGGGEGSKFFGLFSSHRNVEKSNSSEMPVPTSQFKSYRKVPGAGGLQIGTASVTPEIYPLSTGATTMMPMTATTMAHAADGGNFSASSLSLASGSSTFTIPAREEKPAAVPPPPPRATTPTPPPPPPPVVIIREPPVTPTISEAAELLNCARKTKRISPHNYIHASNPNLVEFDFPTSKAMDFTVPKIHAGNTWDTGAHSHSSNLQSMITLKDLMLQKQAEEAQDMYNKRVCLGVEKLDDQKGGKKGGMSDPQQGHSSSAAAPAIPEAVNKIQRRQLPITPDYAQSFKLDDEDILYTRSKEGQKLRDFGYELISGDDAFDQRNKTNRGGSIGGGGGGGVGGPLVGGSSTNAGGNGIMASGAAGGISGSSSNGAGSSGSAGGGSIKKKTFNWINSGDRKGAPAETTDAGGSMVAGSGIFSSSSSSSLSFSTGSGTADHQHHHRSGLSLRDSFKRGKNKARLDNFKVSSEKLFQFKQSAPGGAGSSGGVVGSSSSNNNNDKESLKTKQLDKPATPGAMVNVNLKHQPQHVPFPAGVIGGGKKNNNELNAALEQHSVLLFQQTMVAGETGGIGGGSSGPTTAAAAGGGLFAGGIKKSNTCNSSSDFKENAGKLQNMRKNSAPERGPNGGSGAGTGAGTGAGATGGSATSYFTKLSFGSTKTAKEKKLLGSPGLHRAIFGKNHHQHHHAHDQPTVIDHEVFSPISYTKAPPTGVQQFPSEPGTSSTVMPTGATHGTAPLMATTVIGSTGAILTTNFGPNQAVAPTVLDYPNMEYPPVFEPETYSLSDPSTSLTLLKRRQNHHHPHQQPHPHHHHHHHHSHQQK</sequence>
<keyword evidence="9" id="KW-1185">Reference proteome</keyword>
<dbReference type="Pfam" id="PF00169">
    <property type="entry name" value="PH"/>
    <property type="match status" value="1"/>
</dbReference>
<evidence type="ECO:0000256" key="3">
    <source>
        <dbReference type="SAM" id="MobiDB-lite"/>
    </source>
</evidence>
<feature type="compositionally biased region" description="Gly residues" evidence="3">
    <location>
        <begin position="1059"/>
        <end position="1090"/>
    </location>
</feature>
<dbReference type="Gene3D" id="1.10.150.50">
    <property type="entry name" value="Transcription Factor, Ets-1"/>
    <property type="match status" value="1"/>
</dbReference>